<dbReference type="InterPro" id="IPR018484">
    <property type="entry name" value="FGGY_N"/>
</dbReference>
<dbReference type="FunFam" id="3.30.420.40:FF:000104">
    <property type="entry name" value="putative glycerol kinase 5"/>
    <property type="match status" value="1"/>
</dbReference>
<sequence length="664" mass="74562">MSTPWAVLSLLFAYIFIVVVGQQLMKTRDAFNVKRILIIYNALLVMLSVYMLFEFILSVVGIPNFNYFCQGVEKNGEHPNLLRHAIVNWLFLISKIVEFFDTIFLIISKKSVSFLHAYHHVSVCVLWWIIVKWHPGGTRKHPNFEISLRIDNGRRSGGCDNEQRSILFTSNLTPTCSHWKWIELLHPKPGWIEMDPDTLWEQFLDVVTEAVEGANVRYEDIAALGISTQRGTFLNFDKHSGRPIHNFITWQDLRATELTENWNKSFTLKGLHLSAKALHFLSRRKQFLAASVINFSTQHVSVRLSWVLKNNNEMIKKASQGSVLFATVDTWLLWKLTKGQCHVTDYSNASSTGMFDPFVMCWSSLMTTFFEIPLSILPEVVDTSGKLCETHEDIFGGARIPVTALIADQQASVFGQCCFDVGDINLTMGTGSFININTGQYPHASVAGLYPLIGWKIGSEVTYLAEGNAAGIGTAIDWAGEIGFYEKDKVAETSKIASSIEDCNGVYFVPAFGGLQAPINDNKACTSMFGITPSTTKAHIVRAILESIAYRIYQLYTTVQEETQIPIISSLKVDGGVSKNDFVMQLLSTLTGQSIERPVQVEMSCLGAAFLAGLAAGVWKSRDELKAIRCSEKLFQPRHSLRDGHEINYEKWKEALARSRAWYS</sequence>
<proteinExistence type="inferred from homology"/>
<dbReference type="InterPro" id="IPR002076">
    <property type="entry name" value="ELO_fam"/>
</dbReference>
<gene>
    <name evidence="22" type="ORF">PACLA_8A049521</name>
</gene>
<dbReference type="PANTHER" id="PTHR10196:SF68">
    <property type="entry name" value="GLYCEROL KINASE 5-RELATED"/>
    <property type="match status" value="1"/>
</dbReference>
<dbReference type="GO" id="GO:0016020">
    <property type="term" value="C:membrane"/>
    <property type="evidence" value="ECO:0007669"/>
    <property type="project" value="UniProtKB-SubCell"/>
</dbReference>
<keyword evidence="11 22" id="KW-0418">Kinase</keyword>
<keyword evidence="18" id="KW-0275">Fatty acid biosynthesis</keyword>
<dbReference type="InterPro" id="IPR037444">
    <property type="entry name" value="GK5"/>
</dbReference>
<evidence type="ECO:0000313" key="22">
    <source>
        <dbReference type="EMBL" id="CAB3994738.1"/>
    </source>
</evidence>
<dbReference type="FunFam" id="3.30.420.40:FF:000102">
    <property type="entry name" value="Putative glycerol kinase 5"/>
    <property type="match status" value="1"/>
</dbReference>
<dbReference type="GO" id="GO:0006633">
    <property type="term" value="P:fatty acid biosynthetic process"/>
    <property type="evidence" value="ECO:0007669"/>
    <property type="project" value="UniProtKB-KW"/>
</dbReference>
<evidence type="ECO:0000256" key="8">
    <source>
        <dbReference type="ARBA" id="ARBA00022679"/>
    </source>
</evidence>
<dbReference type="Pfam" id="PF02782">
    <property type="entry name" value="FGGY_C"/>
    <property type="match status" value="1"/>
</dbReference>
<dbReference type="GO" id="GO:0006071">
    <property type="term" value="P:glycerol metabolic process"/>
    <property type="evidence" value="ECO:0007669"/>
    <property type="project" value="UniProtKB-KW"/>
</dbReference>
<evidence type="ECO:0000256" key="6">
    <source>
        <dbReference type="ARBA" id="ARBA00022490"/>
    </source>
</evidence>
<evidence type="ECO:0000256" key="20">
    <source>
        <dbReference type="ARBA" id="ARBA00045165"/>
    </source>
</evidence>
<dbReference type="EMBL" id="CACRXK020002525">
    <property type="protein sequence ID" value="CAB3994738.1"/>
    <property type="molecule type" value="Genomic_DNA"/>
</dbReference>
<keyword evidence="15" id="KW-1133">Transmembrane helix</keyword>
<comment type="similarity">
    <text evidence="4">Belongs to the FGGY kinase family.</text>
</comment>
<dbReference type="InterPro" id="IPR018485">
    <property type="entry name" value="FGGY_C"/>
</dbReference>
<dbReference type="Proteomes" id="UP001152795">
    <property type="component" value="Unassembled WGS sequence"/>
</dbReference>
<dbReference type="OrthoDB" id="6278781at2759"/>
<keyword evidence="13" id="KW-0276">Fatty acid metabolism</keyword>
<dbReference type="GO" id="GO:0005739">
    <property type="term" value="C:mitochondrion"/>
    <property type="evidence" value="ECO:0007669"/>
    <property type="project" value="TreeGrafter"/>
</dbReference>
<evidence type="ECO:0000256" key="13">
    <source>
        <dbReference type="ARBA" id="ARBA00022832"/>
    </source>
</evidence>
<dbReference type="Pfam" id="PF01151">
    <property type="entry name" value="ELO"/>
    <property type="match status" value="1"/>
</dbReference>
<evidence type="ECO:0000256" key="18">
    <source>
        <dbReference type="ARBA" id="ARBA00023160"/>
    </source>
</evidence>
<keyword evidence="9" id="KW-0812">Transmembrane</keyword>
<keyword evidence="10" id="KW-0547">Nucleotide-binding</keyword>
<dbReference type="GO" id="GO:0005524">
    <property type="term" value="F:ATP binding"/>
    <property type="evidence" value="ECO:0007669"/>
    <property type="project" value="UniProtKB-KW"/>
</dbReference>
<evidence type="ECO:0000256" key="14">
    <source>
        <dbReference type="ARBA" id="ARBA00022840"/>
    </source>
</evidence>
<evidence type="ECO:0000256" key="21">
    <source>
        <dbReference type="ARBA" id="ARBA00047192"/>
    </source>
</evidence>
<keyword evidence="23" id="KW-1185">Reference proteome</keyword>
<organism evidence="22 23">
    <name type="scientific">Paramuricea clavata</name>
    <name type="common">Red gorgonian</name>
    <name type="synonym">Violescent sea-whip</name>
    <dbReference type="NCBI Taxonomy" id="317549"/>
    <lineage>
        <taxon>Eukaryota</taxon>
        <taxon>Metazoa</taxon>
        <taxon>Cnidaria</taxon>
        <taxon>Anthozoa</taxon>
        <taxon>Octocorallia</taxon>
        <taxon>Malacalcyonacea</taxon>
        <taxon>Plexauridae</taxon>
        <taxon>Paramuricea</taxon>
    </lineage>
</organism>
<comment type="pathway">
    <text evidence="3">Polyol metabolism; glycerol degradation via glycerol kinase pathway; sn-glycerol 3-phosphate from glycerol: step 1/1.</text>
</comment>
<comment type="function">
    <text evidence="20">Skin-specific kinase that plays a key role in glycerol metabolism, catalyzing its phosphorylation to produce sn-glycerol 3-phosphate. Involved in skin-specific regulation of sterol regulatory element-binding protein (SREBP) processing and lipid biosynthesis.</text>
</comment>
<reference evidence="22" key="1">
    <citation type="submission" date="2020-04" db="EMBL/GenBank/DDBJ databases">
        <authorList>
            <person name="Alioto T."/>
            <person name="Alioto T."/>
            <person name="Gomez Garrido J."/>
        </authorList>
    </citation>
    <scope>NUCLEOTIDE SEQUENCE</scope>
    <source>
        <strain evidence="22">A484AB</strain>
    </source>
</reference>
<evidence type="ECO:0000256" key="19">
    <source>
        <dbReference type="ARBA" id="ARBA00033026"/>
    </source>
</evidence>
<evidence type="ECO:0000256" key="5">
    <source>
        <dbReference type="ARBA" id="ARBA00012099"/>
    </source>
</evidence>
<evidence type="ECO:0000256" key="15">
    <source>
        <dbReference type="ARBA" id="ARBA00022989"/>
    </source>
</evidence>
<dbReference type="Pfam" id="PF00370">
    <property type="entry name" value="FGGY_N"/>
    <property type="match status" value="1"/>
</dbReference>
<evidence type="ECO:0000256" key="10">
    <source>
        <dbReference type="ARBA" id="ARBA00022741"/>
    </source>
</evidence>
<dbReference type="GO" id="GO:0006641">
    <property type="term" value="P:triglyceride metabolic process"/>
    <property type="evidence" value="ECO:0007669"/>
    <property type="project" value="TreeGrafter"/>
</dbReference>
<dbReference type="InterPro" id="IPR043129">
    <property type="entry name" value="ATPase_NBD"/>
</dbReference>
<dbReference type="GO" id="GO:0009922">
    <property type="term" value="F:fatty acid elongase activity"/>
    <property type="evidence" value="ECO:0007669"/>
    <property type="project" value="InterPro"/>
</dbReference>
<dbReference type="CDD" id="cd07793">
    <property type="entry name" value="ASKHA_NBD_FGGY_GK5-like"/>
    <property type="match status" value="1"/>
</dbReference>
<dbReference type="GO" id="GO:0004370">
    <property type="term" value="F:glycerol kinase activity"/>
    <property type="evidence" value="ECO:0007669"/>
    <property type="project" value="UniProtKB-EC"/>
</dbReference>
<dbReference type="EC" id="2.7.1.30" evidence="5"/>
<protein>
    <recommendedName>
        <fullName evidence="21">Glycerol kinase 5</fullName>
        <ecNumber evidence="5">2.7.1.30</ecNumber>
    </recommendedName>
    <alternativeName>
        <fullName evidence="19">ATP:glycerol 3-phosphotransferase 5</fullName>
    </alternativeName>
</protein>
<keyword evidence="16" id="KW-0443">Lipid metabolism</keyword>
<evidence type="ECO:0000256" key="9">
    <source>
        <dbReference type="ARBA" id="ARBA00022692"/>
    </source>
</evidence>
<evidence type="ECO:0000256" key="1">
    <source>
        <dbReference type="ARBA" id="ARBA00004141"/>
    </source>
</evidence>
<keyword evidence="8" id="KW-0808">Transferase</keyword>
<keyword evidence="14" id="KW-0067">ATP-binding</keyword>
<dbReference type="AlphaFoldDB" id="A0A6S7GRS9"/>
<name>A0A6S7GRS9_PARCT</name>
<evidence type="ECO:0000256" key="2">
    <source>
        <dbReference type="ARBA" id="ARBA00004496"/>
    </source>
</evidence>
<evidence type="ECO:0000256" key="16">
    <source>
        <dbReference type="ARBA" id="ARBA00023098"/>
    </source>
</evidence>
<accession>A0A6S7GRS9</accession>
<evidence type="ECO:0000256" key="3">
    <source>
        <dbReference type="ARBA" id="ARBA00005190"/>
    </source>
</evidence>
<comment type="subcellular location">
    <subcellularLocation>
        <location evidence="2">Cytoplasm</location>
    </subcellularLocation>
    <subcellularLocation>
        <location evidence="1">Membrane</location>
        <topology evidence="1">Multi-pass membrane protein</topology>
    </subcellularLocation>
</comment>
<evidence type="ECO:0000313" key="23">
    <source>
        <dbReference type="Proteomes" id="UP001152795"/>
    </source>
</evidence>
<dbReference type="GO" id="GO:0046167">
    <property type="term" value="P:glycerol-3-phosphate biosynthetic process"/>
    <property type="evidence" value="ECO:0007669"/>
    <property type="project" value="TreeGrafter"/>
</dbReference>
<evidence type="ECO:0000256" key="7">
    <source>
        <dbReference type="ARBA" id="ARBA00022516"/>
    </source>
</evidence>
<evidence type="ECO:0000256" key="11">
    <source>
        <dbReference type="ARBA" id="ARBA00022777"/>
    </source>
</evidence>
<comment type="caution">
    <text evidence="22">The sequence shown here is derived from an EMBL/GenBank/DDBJ whole genome shotgun (WGS) entry which is preliminary data.</text>
</comment>
<evidence type="ECO:0000256" key="17">
    <source>
        <dbReference type="ARBA" id="ARBA00023136"/>
    </source>
</evidence>
<keyword evidence="6" id="KW-0963">Cytoplasm</keyword>
<dbReference type="PANTHER" id="PTHR10196">
    <property type="entry name" value="SUGAR KINASE"/>
    <property type="match status" value="1"/>
</dbReference>
<dbReference type="Gene3D" id="3.30.420.40">
    <property type="match status" value="2"/>
</dbReference>
<keyword evidence="17" id="KW-0472">Membrane</keyword>
<evidence type="ECO:0000256" key="4">
    <source>
        <dbReference type="ARBA" id="ARBA00009156"/>
    </source>
</evidence>
<keyword evidence="7" id="KW-0444">Lipid biosynthesis</keyword>
<evidence type="ECO:0000256" key="12">
    <source>
        <dbReference type="ARBA" id="ARBA00022798"/>
    </source>
</evidence>
<dbReference type="SUPFAM" id="SSF53067">
    <property type="entry name" value="Actin-like ATPase domain"/>
    <property type="match status" value="2"/>
</dbReference>
<keyword evidence="12" id="KW-0319">Glycerol metabolism</keyword>